<evidence type="ECO:0008006" key="3">
    <source>
        <dbReference type="Google" id="ProtNLM"/>
    </source>
</evidence>
<proteinExistence type="predicted"/>
<evidence type="ECO:0000313" key="2">
    <source>
        <dbReference type="Proteomes" id="UP000886857"/>
    </source>
</evidence>
<sequence>MTVNQLADLLDAKVDNLPDGERELTAGYCGDFLSFVMGKAPEGCAWFTVMNNVNVCAVATLADCGAVVLCEGVLPDAALSEKVRRQDVNLLLTDKTVYEAALATAGKLGG</sequence>
<dbReference type="InterPro" id="IPR028979">
    <property type="entry name" value="Ser_kin/Pase_Hpr-like_N_sf"/>
</dbReference>
<organism evidence="1 2">
    <name type="scientific">Candidatus Limadaptatus stercoripullorum</name>
    <dbReference type="NCBI Taxonomy" id="2840846"/>
    <lineage>
        <taxon>Bacteria</taxon>
        <taxon>Bacillati</taxon>
        <taxon>Bacillota</taxon>
        <taxon>Clostridia</taxon>
        <taxon>Eubacteriales</taxon>
        <taxon>Candidatus Limadaptatus</taxon>
    </lineage>
</organism>
<accession>A0A9D1NAL8</accession>
<reference evidence="1" key="1">
    <citation type="submission" date="2020-10" db="EMBL/GenBank/DDBJ databases">
        <authorList>
            <person name="Gilroy R."/>
        </authorList>
    </citation>
    <scope>NUCLEOTIDE SEQUENCE</scope>
    <source>
        <strain evidence="1">10406</strain>
    </source>
</reference>
<dbReference type="Proteomes" id="UP000886857">
    <property type="component" value="Unassembled WGS sequence"/>
</dbReference>
<protein>
    <recommendedName>
        <fullName evidence="3">DRTGG domain-containing protein</fullName>
    </recommendedName>
</protein>
<comment type="caution">
    <text evidence="1">The sequence shown here is derived from an EMBL/GenBank/DDBJ whole genome shotgun (WGS) entry which is preliminary data.</text>
</comment>
<name>A0A9D1NAL8_9FIRM</name>
<evidence type="ECO:0000313" key="1">
    <source>
        <dbReference type="EMBL" id="HIU99314.1"/>
    </source>
</evidence>
<gene>
    <name evidence="1" type="ORF">IAC73_05690</name>
</gene>
<reference evidence="1" key="2">
    <citation type="journal article" date="2021" name="PeerJ">
        <title>Extensive microbial diversity within the chicken gut microbiome revealed by metagenomics and culture.</title>
        <authorList>
            <person name="Gilroy R."/>
            <person name="Ravi A."/>
            <person name="Getino M."/>
            <person name="Pursley I."/>
            <person name="Horton D.L."/>
            <person name="Alikhan N.F."/>
            <person name="Baker D."/>
            <person name="Gharbi K."/>
            <person name="Hall N."/>
            <person name="Watson M."/>
            <person name="Adriaenssens E.M."/>
            <person name="Foster-Nyarko E."/>
            <person name="Jarju S."/>
            <person name="Secka A."/>
            <person name="Antonio M."/>
            <person name="Oren A."/>
            <person name="Chaudhuri R.R."/>
            <person name="La Ragione R."/>
            <person name="Hildebrand F."/>
            <person name="Pallen M.J."/>
        </authorList>
    </citation>
    <scope>NUCLEOTIDE SEQUENCE</scope>
    <source>
        <strain evidence="1">10406</strain>
    </source>
</reference>
<dbReference type="SUPFAM" id="SSF75138">
    <property type="entry name" value="HprK N-terminal domain-like"/>
    <property type="match status" value="1"/>
</dbReference>
<dbReference type="AlphaFoldDB" id="A0A9D1NAL8"/>
<dbReference type="EMBL" id="DVOE01000086">
    <property type="protein sequence ID" value="HIU99314.1"/>
    <property type="molecule type" value="Genomic_DNA"/>
</dbReference>